<sequence>MLLEPDRVMSVERLVDAVSPTAPPSATREQIQICVSAIRRTLGRRWQLRRHRDAPTGSLDPLRRTGVGPDGVSARRGLARYRLDDAVNALRDALRLWPRTAPLAGGRRQLVQHIDTQLVERRLTTAGMHVDARLRLGPHNELIDGGEASPAVSTAHSPGPHRPLTDRHDGTSHLSSDHGIVRHDAERPPRAHHVEMASGYALQDPWFARRLTWSNGFTVSQRPPANRAGDAPHAGRKPRIARPDH</sequence>
<evidence type="ECO:0000259" key="2">
    <source>
        <dbReference type="Pfam" id="PF03704"/>
    </source>
</evidence>
<dbReference type="InterPro" id="IPR005158">
    <property type="entry name" value="BTAD"/>
</dbReference>
<evidence type="ECO:0000313" key="3">
    <source>
        <dbReference type="EMBL" id="MBO4161992.1"/>
    </source>
</evidence>
<comment type="caution">
    <text evidence="3">The sequence shown here is derived from an EMBL/GenBank/DDBJ whole genome shotgun (WGS) entry which is preliminary data.</text>
</comment>
<keyword evidence="4" id="KW-1185">Reference proteome</keyword>
<evidence type="ECO:0000313" key="4">
    <source>
        <dbReference type="Proteomes" id="UP000671399"/>
    </source>
</evidence>
<feature type="compositionally biased region" description="Basic residues" evidence="1">
    <location>
        <begin position="234"/>
        <end position="245"/>
    </location>
</feature>
<dbReference type="EMBL" id="JAGFWR010000006">
    <property type="protein sequence ID" value="MBO4161992.1"/>
    <property type="molecule type" value="Genomic_DNA"/>
</dbReference>
<name>A0ABS3V8Q7_9ACTN</name>
<dbReference type="Proteomes" id="UP000671399">
    <property type="component" value="Unassembled WGS sequence"/>
</dbReference>
<feature type="region of interest" description="Disordered" evidence="1">
    <location>
        <begin position="218"/>
        <end position="245"/>
    </location>
</feature>
<reference evidence="3 4" key="1">
    <citation type="submission" date="2021-03" db="EMBL/GenBank/DDBJ databases">
        <authorList>
            <person name="Lee D.-H."/>
        </authorList>
    </citation>
    <scope>NUCLEOTIDE SEQUENCE [LARGE SCALE GENOMIC DNA]</scope>
    <source>
        <strain evidence="3 4">MMS20-R2-23</strain>
    </source>
</reference>
<dbReference type="InterPro" id="IPR036388">
    <property type="entry name" value="WH-like_DNA-bd_sf"/>
</dbReference>
<proteinExistence type="predicted"/>
<feature type="region of interest" description="Disordered" evidence="1">
    <location>
        <begin position="141"/>
        <end position="188"/>
    </location>
</feature>
<gene>
    <name evidence="3" type="ORF">JQN83_14400</name>
</gene>
<feature type="compositionally biased region" description="Basic and acidic residues" evidence="1">
    <location>
        <begin position="163"/>
        <end position="188"/>
    </location>
</feature>
<accession>A0ABS3V8Q7</accession>
<protein>
    <recommendedName>
        <fullName evidence="2">Bacterial transcriptional activator domain-containing protein</fullName>
    </recommendedName>
</protein>
<evidence type="ECO:0000256" key="1">
    <source>
        <dbReference type="SAM" id="MobiDB-lite"/>
    </source>
</evidence>
<feature type="domain" description="Bacterial transcriptional activator" evidence="2">
    <location>
        <begin position="74"/>
        <end position="145"/>
    </location>
</feature>
<dbReference type="Gene3D" id="1.10.10.10">
    <property type="entry name" value="Winged helix-like DNA-binding domain superfamily/Winged helix DNA-binding domain"/>
    <property type="match status" value="1"/>
</dbReference>
<organism evidence="3 4">
    <name type="scientific">Micromonospora antibiotica</name>
    <dbReference type="NCBI Taxonomy" id="2807623"/>
    <lineage>
        <taxon>Bacteria</taxon>
        <taxon>Bacillati</taxon>
        <taxon>Actinomycetota</taxon>
        <taxon>Actinomycetes</taxon>
        <taxon>Micromonosporales</taxon>
        <taxon>Micromonosporaceae</taxon>
        <taxon>Micromonospora</taxon>
    </lineage>
</organism>
<dbReference type="Pfam" id="PF03704">
    <property type="entry name" value="BTAD"/>
    <property type="match status" value="1"/>
</dbReference>